<feature type="transmembrane region" description="Helical" evidence="1">
    <location>
        <begin position="169"/>
        <end position="191"/>
    </location>
</feature>
<accession>A0A1W1CYK3</accession>
<protein>
    <submittedName>
        <fullName evidence="2">Uncharacterized protein</fullName>
    </submittedName>
</protein>
<keyword evidence="1" id="KW-1133">Transmembrane helix</keyword>
<reference evidence="2" key="1">
    <citation type="submission" date="2016-10" db="EMBL/GenBank/DDBJ databases">
        <authorList>
            <person name="de Groot N.N."/>
        </authorList>
    </citation>
    <scope>NUCLEOTIDE SEQUENCE</scope>
</reference>
<evidence type="ECO:0000256" key="1">
    <source>
        <dbReference type="SAM" id="Phobius"/>
    </source>
</evidence>
<feature type="transmembrane region" description="Helical" evidence="1">
    <location>
        <begin position="86"/>
        <end position="109"/>
    </location>
</feature>
<dbReference type="AlphaFoldDB" id="A0A1W1CYK3"/>
<keyword evidence="1" id="KW-0472">Membrane</keyword>
<organism evidence="2">
    <name type="scientific">hydrothermal vent metagenome</name>
    <dbReference type="NCBI Taxonomy" id="652676"/>
    <lineage>
        <taxon>unclassified sequences</taxon>
        <taxon>metagenomes</taxon>
        <taxon>ecological metagenomes</taxon>
    </lineage>
</organism>
<evidence type="ECO:0000313" key="2">
    <source>
        <dbReference type="EMBL" id="SFV70936.1"/>
    </source>
</evidence>
<proteinExistence type="predicted"/>
<gene>
    <name evidence="2" type="ORF">MNB_SV-13-1547</name>
</gene>
<feature type="transmembrane region" description="Helical" evidence="1">
    <location>
        <begin position="52"/>
        <end position="74"/>
    </location>
</feature>
<keyword evidence="1" id="KW-0812">Transmembrane</keyword>
<feature type="transmembrane region" description="Helical" evidence="1">
    <location>
        <begin position="198"/>
        <end position="218"/>
    </location>
</feature>
<dbReference type="EMBL" id="FPHM01000180">
    <property type="protein sequence ID" value="SFV70936.1"/>
    <property type="molecule type" value="Genomic_DNA"/>
</dbReference>
<dbReference type="NCBIfam" id="NF047767">
    <property type="entry name" value="LBF_2804_fam"/>
    <property type="match status" value="1"/>
</dbReference>
<sequence length="385" mass="44369">MPKIKTNKTDKFIEKIGLKYFLRLSSKVKSEKIIKLKDIPSDGVLQVISQNITINAVIIAFLVGALTTVPAVIFEMYYRDNYTPSYYYLILSLITLLLLLIEVSILYWLGMRSVYTLASLTGYESEKEKTLPLEYDVKNMMVRSALELEDPAVEYLGIDPQKYVSKKWLIIRALLYKAKVALTSIITRLIFRKIAMRYGIRVGFIWIAIPITAIWDAIVMNRVIKDAKLRLFGYHLSLYISKEIITDKLLVTYSPSAKEGCIRAISTIMVLAKSYHPNNILLLIRLNQNFAIKEAKDYDNLEKFLEYLNSTSPKERHLLRIISGVSAVFDAELKRGEIDALKKIFGDEYERYMNFTKELKFLLLSGRIHQSASLCERMILQRASK</sequence>
<name>A0A1W1CYK3_9ZZZZ</name>